<evidence type="ECO:0000259" key="4">
    <source>
        <dbReference type="Pfam" id="PF02875"/>
    </source>
</evidence>
<keyword evidence="6" id="KW-0436">Ligase</keyword>
<dbReference type="Gene3D" id="3.40.1190.10">
    <property type="entry name" value="Mur-like, catalytic domain"/>
    <property type="match status" value="1"/>
</dbReference>
<evidence type="ECO:0000256" key="3">
    <source>
        <dbReference type="RuleBase" id="RU004135"/>
    </source>
</evidence>
<evidence type="ECO:0000313" key="7">
    <source>
        <dbReference type="Proteomes" id="UP001516588"/>
    </source>
</evidence>
<dbReference type="Proteomes" id="UP001516588">
    <property type="component" value="Unassembled WGS sequence"/>
</dbReference>
<evidence type="ECO:0000256" key="1">
    <source>
        <dbReference type="ARBA" id="ARBA00004752"/>
    </source>
</evidence>
<name>A0ABR9QWF2_9FIRM</name>
<organism evidence="6 7">
    <name type="scientific">Gallibacter intestinalis</name>
    <dbReference type="NCBI Taxonomy" id="2779356"/>
    <lineage>
        <taxon>Bacteria</taxon>
        <taxon>Bacillati</taxon>
        <taxon>Bacillota</taxon>
        <taxon>Clostridia</taxon>
        <taxon>Eubacteriales</taxon>
        <taxon>Eubacteriaceae</taxon>
        <taxon>Gallibacter</taxon>
    </lineage>
</organism>
<dbReference type="Pfam" id="PF02875">
    <property type="entry name" value="Mur_ligase_C"/>
    <property type="match status" value="1"/>
</dbReference>
<gene>
    <name evidence="6" type="ORF">INF20_02815</name>
</gene>
<keyword evidence="3" id="KW-0131">Cell cycle</keyword>
<dbReference type="InterPro" id="IPR035911">
    <property type="entry name" value="MurE/MurF_N"/>
</dbReference>
<comment type="pathway">
    <text evidence="1 3">Cell wall biogenesis; peptidoglycan biosynthesis.</text>
</comment>
<keyword evidence="3" id="KW-0133">Cell shape</keyword>
<dbReference type="InterPro" id="IPR004101">
    <property type="entry name" value="Mur_ligase_C"/>
</dbReference>
<keyword evidence="3" id="KW-0132">Cell division</keyword>
<feature type="domain" description="Mur ligase central" evidence="5">
    <location>
        <begin position="115"/>
        <end position="321"/>
    </location>
</feature>
<protein>
    <submittedName>
        <fullName evidence="6">UDP-N-acetylmuramoyl-L-alanyl-D-glutamate--2, 6-diaminopimelate ligase</fullName>
    </submittedName>
</protein>
<dbReference type="SUPFAM" id="SSF53623">
    <property type="entry name" value="MurD-like peptide ligases, catalytic domain"/>
    <property type="match status" value="1"/>
</dbReference>
<dbReference type="GO" id="GO:0016874">
    <property type="term" value="F:ligase activity"/>
    <property type="evidence" value="ECO:0007669"/>
    <property type="project" value="UniProtKB-KW"/>
</dbReference>
<dbReference type="Gene3D" id="3.90.190.20">
    <property type="entry name" value="Mur ligase, C-terminal domain"/>
    <property type="match status" value="1"/>
</dbReference>
<dbReference type="SUPFAM" id="SSF63418">
    <property type="entry name" value="MurE/MurF N-terminal domain"/>
    <property type="match status" value="1"/>
</dbReference>
<evidence type="ECO:0000313" key="6">
    <source>
        <dbReference type="EMBL" id="MBE5035210.1"/>
    </source>
</evidence>
<keyword evidence="3" id="KW-0961">Cell wall biogenesis/degradation</keyword>
<accession>A0ABR9QWF2</accession>
<evidence type="ECO:0000256" key="2">
    <source>
        <dbReference type="ARBA" id="ARBA00005898"/>
    </source>
</evidence>
<dbReference type="InterPro" id="IPR013221">
    <property type="entry name" value="Mur_ligase_cen"/>
</dbReference>
<dbReference type="InterPro" id="IPR036565">
    <property type="entry name" value="Mur-like_cat_sf"/>
</dbReference>
<comment type="subcellular location">
    <subcellularLocation>
        <location evidence="3">Cytoplasm</location>
    </subcellularLocation>
</comment>
<dbReference type="RefSeq" id="WP_226384880.1">
    <property type="nucleotide sequence ID" value="NZ_JADCKA010000003.1"/>
</dbReference>
<dbReference type="Pfam" id="PF08245">
    <property type="entry name" value="Mur_ligase_M"/>
    <property type="match status" value="1"/>
</dbReference>
<evidence type="ECO:0000259" key="5">
    <source>
        <dbReference type="Pfam" id="PF08245"/>
    </source>
</evidence>
<dbReference type="SUPFAM" id="SSF53244">
    <property type="entry name" value="MurD-like peptide ligases, peptide-binding domain"/>
    <property type="match status" value="1"/>
</dbReference>
<reference evidence="6 7" key="1">
    <citation type="submission" date="2020-10" db="EMBL/GenBank/DDBJ databases">
        <title>ChiBAC.</title>
        <authorList>
            <person name="Zenner C."/>
            <person name="Hitch T.C.A."/>
            <person name="Clavel T."/>
        </authorList>
    </citation>
    <scope>NUCLEOTIDE SEQUENCE [LARGE SCALE GENOMIC DNA]</scope>
    <source>
        <strain evidence="6 7">DSM 108706</strain>
    </source>
</reference>
<dbReference type="PANTHER" id="PTHR23135:SF4">
    <property type="entry name" value="UDP-N-ACETYLMURAMOYL-L-ALANYL-D-GLUTAMATE--2,6-DIAMINOPIMELATE LIGASE MURE HOMOLOG, CHLOROPLASTIC"/>
    <property type="match status" value="1"/>
</dbReference>
<comment type="caution">
    <text evidence="6">The sequence shown here is derived from an EMBL/GenBank/DDBJ whole genome shotgun (WGS) entry which is preliminary data.</text>
</comment>
<feature type="domain" description="Mur ligase C-terminal" evidence="4">
    <location>
        <begin position="343"/>
        <end position="471"/>
    </location>
</feature>
<dbReference type="EMBL" id="JADCKA010000003">
    <property type="protein sequence ID" value="MBE5035210.1"/>
    <property type="molecule type" value="Genomic_DNA"/>
</dbReference>
<dbReference type="InterPro" id="IPR036615">
    <property type="entry name" value="Mur_ligase_C_dom_sf"/>
</dbReference>
<dbReference type="Gene3D" id="3.40.1390.10">
    <property type="entry name" value="MurE/MurF, N-terminal domain"/>
    <property type="match status" value="1"/>
</dbReference>
<dbReference type="InterPro" id="IPR005761">
    <property type="entry name" value="UDP-N-AcMur-Glu-dNH2Pim_ligase"/>
</dbReference>
<proteinExistence type="inferred from homology"/>
<comment type="similarity">
    <text evidence="2">Belongs to the MurCDEF family. MurE subfamily.</text>
</comment>
<keyword evidence="3" id="KW-0573">Peptidoglycan synthesis</keyword>
<dbReference type="NCBIfam" id="TIGR01085">
    <property type="entry name" value="murE"/>
    <property type="match status" value="1"/>
</dbReference>
<keyword evidence="7" id="KW-1185">Reference proteome</keyword>
<sequence>MERYTISQYAKLLQDANLLESFISFGAEDKLVEFLTYDSREVTEGTLFICKGAAFKEEYLSQAVSQGAAFYVSEKEYQSVNGVPRLIVNNIRKSMALLANFYDGEPWKEMNVTAIGGTKGKTTTAFFIKGIADTYMKALGKVQSGLVSTVSVCDGIKTVPSRRTTPEAVELQHILRGCVDNGVTRLCMEVSSQGLKYDRVTGMRFNMSIFLNISEDHISPHEHPDFDDYLNSKLKMFAMSDKTVINLDADHIDRILNAACDTPEVYTFSSSRREADFFIYDIGKDGRDTVFKIQSRDFDEEFRISMAGLFNVENAAAAIVASFKNEIPMEYIKEGIYNVKPDGRMEIFASDDESVICVVDYAHNGFSMEKLLSSLKSEYPDRQLTVLFGSAGDKAFGRRRELGETAGRFADRIILTADDPAHEKVEDICQQIAQHIPSDIPYEIIPDREEAAKAAITKASKPAVVALAGKGPETDQAIGDGYVKCLSDAQLAQKYLREI</sequence>
<dbReference type="PANTHER" id="PTHR23135">
    <property type="entry name" value="MUR LIGASE FAMILY MEMBER"/>
    <property type="match status" value="1"/>
</dbReference>